<dbReference type="Proteomes" id="UP000663823">
    <property type="component" value="Unassembled WGS sequence"/>
</dbReference>
<dbReference type="EMBL" id="CAJOAX010062255">
    <property type="protein sequence ID" value="CAF4346807.1"/>
    <property type="molecule type" value="Genomic_DNA"/>
</dbReference>
<comment type="caution">
    <text evidence="1">The sequence shown here is derived from an EMBL/GenBank/DDBJ whole genome shotgun (WGS) entry which is preliminary data.</text>
</comment>
<accession>A0A820KMB6</accession>
<sequence>ILPPIQSSTSERL</sequence>
<evidence type="ECO:0000313" key="2">
    <source>
        <dbReference type="Proteomes" id="UP000663823"/>
    </source>
</evidence>
<evidence type="ECO:0000313" key="1">
    <source>
        <dbReference type="EMBL" id="CAF4346807.1"/>
    </source>
</evidence>
<reference evidence="1" key="1">
    <citation type="submission" date="2021-02" db="EMBL/GenBank/DDBJ databases">
        <authorList>
            <person name="Nowell W R."/>
        </authorList>
    </citation>
    <scope>NUCLEOTIDE SEQUENCE</scope>
</reference>
<organism evidence="1 2">
    <name type="scientific">Rotaria sordida</name>
    <dbReference type="NCBI Taxonomy" id="392033"/>
    <lineage>
        <taxon>Eukaryota</taxon>
        <taxon>Metazoa</taxon>
        <taxon>Spiralia</taxon>
        <taxon>Gnathifera</taxon>
        <taxon>Rotifera</taxon>
        <taxon>Eurotatoria</taxon>
        <taxon>Bdelloidea</taxon>
        <taxon>Philodinida</taxon>
        <taxon>Philodinidae</taxon>
        <taxon>Rotaria</taxon>
    </lineage>
</organism>
<proteinExistence type="predicted"/>
<gene>
    <name evidence="1" type="ORF">OTI717_LOCUS43416</name>
</gene>
<name>A0A820KMB6_9BILA</name>
<protein>
    <submittedName>
        <fullName evidence="1">Uncharacterized protein</fullName>
    </submittedName>
</protein>
<feature type="non-terminal residue" evidence="1">
    <location>
        <position position="1"/>
    </location>
</feature>